<feature type="region of interest" description="Disordered" evidence="1">
    <location>
        <begin position="77"/>
        <end position="106"/>
    </location>
</feature>
<accession>A0A3B1DR52</accession>
<evidence type="ECO:0000256" key="1">
    <source>
        <dbReference type="SAM" id="MobiDB-lite"/>
    </source>
</evidence>
<evidence type="ECO:0000313" key="2">
    <source>
        <dbReference type="EMBL" id="VAX38588.1"/>
    </source>
</evidence>
<protein>
    <submittedName>
        <fullName evidence="2">Uncharacterized protein</fullName>
    </submittedName>
</protein>
<dbReference type="AlphaFoldDB" id="A0A3B1DR52"/>
<name>A0A3B1DR52_9ZZZZ</name>
<dbReference type="EMBL" id="UOGL01000226">
    <property type="protein sequence ID" value="VAX38588.1"/>
    <property type="molecule type" value="Genomic_DNA"/>
</dbReference>
<feature type="compositionally biased region" description="Basic and acidic residues" evidence="1">
    <location>
        <begin position="77"/>
        <end position="90"/>
    </location>
</feature>
<proteinExistence type="predicted"/>
<reference evidence="2" key="1">
    <citation type="submission" date="2018-06" db="EMBL/GenBank/DDBJ databases">
        <authorList>
            <person name="Zhirakovskaya E."/>
        </authorList>
    </citation>
    <scope>NUCLEOTIDE SEQUENCE</scope>
</reference>
<organism evidence="2">
    <name type="scientific">hydrothermal vent metagenome</name>
    <dbReference type="NCBI Taxonomy" id="652676"/>
    <lineage>
        <taxon>unclassified sequences</taxon>
        <taxon>metagenomes</taxon>
        <taxon>ecological metagenomes</taxon>
    </lineage>
</organism>
<sequence length="106" mass="12365">MSEKQLIHKCGCADCLSGSRAKWDDHRQLNLLMSRLDEQQRRWMAAREAIRLGHGGFQRISEITGLHPETIRRGRDELNDDLKERPRDQIRLPGGGRPRVEKKIRL</sequence>
<gene>
    <name evidence="2" type="ORF">MNBD_PLANCTO02-2044</name>
</gene>